<protein>
    <submittedName>
        <fullName evidence="1">Uncharacterized protein</fullName>
    </submittedName>
</protein>
<accession>A0A6J7WPU7</accession>
<proteinExistence type="predicted"/>
<name>A0A6J7WPU7_9CAUD</name>
<organism evidence="1">
    <name type="scientific">uncultured Caudovirales phage</name>
    <dbReference type="NCBI Taxonomy" id="2100421"/>
    <lineage>
        <taxon>Viruses</taxon>
        <taxon>Duplodnaviria</taxon>
        <taxon>Heunggongvirae</taxon>
        <taxon>Uroviricota</taxon>
        <taxon>Caudoviricetes</taxon>
        <taxon>Peduoviridae</taxon>
        <taxon>Maltschvirus</taxon>
        <taxon>Maltschvirus maltsch</taxon>
    </lineage>
</organism>
<evidence type="ECO:0000313" key="1">
    <source>
        <dbReference type="EMBL" id="CAB5220071.1"/>
    </source>
</evidence>
<gene>
    <name evidence="1" type="ORF">UFOVP231_49</name>
</gene>
<dbReference type="EMBL" id="LR798279">
    <property type="protein sequence ID" value="CAB5220071.1"/>
    <property type="molecule type" value="Genomic_DNA"/>
</dbReference>
<reference evidence="1" key="1">
    <citation type="submission" date="2020-05" db="EMBL/GenBank/DDBJ databases">
        <authorList>
            <person name="Chiriac C."/>
            <person name="Salcher M."/>
            <person name="Ghai R."/>
            <person name="Kavagutti S V."/>
        </authorList>
    </citation>
    <scope>NUCLEOTIDE SEQUENCE</scope>
</reference>
<sequence>MRFLVIMNMPSLNGAVTHQLTLEYPVNSEEELCDALNRQEFLTFKMFYKRQGAAGEIWWQDRGSIVINSHWIAKAQEYQDFESEDPTRQKRRI</sequence>